<gene>
    <name evidence="5" type="ORF">MNBD_GAMMA21-722</name>
</gene>
<evidence type="ECO:0000256" key="2">
    <source>
        <dbReference type="ARBA" id="ARBA00029447"/>
    </source>
</evidence>
<dbReference type="InterPro" id="IPR004090">
    <property type="entry name" value="Chemotax_Me-accpt_rcpt"/>
</dbReference>
<proteinExistence type="inferred from homology"/>
<dbReference type="FunFam" id="1.10.287.950:FF:000001">
    <property type="entry name" value="Methyl-accepting chemotaxis sensory transducer"/>
    <property type="match status" value="1"/>
</dbReference>
<evidence type="ECO:0000256" key="3">
    <source>
        <dbReference type="SAM" id="Phobius"/>
    </source>
</evidence>
<dbReference type="GO" id="GO:0004888">
    <property type="term" value="F:transmembrane signaling receptor activity"/>
    <property type="evidence" value="ECO:0007669"/>
    <property type="project" value="InterPro"/>
</dbReference>
<keyword evidence="1" id="KW-0807">Transducer</keyword>
<dbReference type="PANTHER" id="PTHR32089:SF112">
    <property type="entry name" value="LYSOZYME-LIKE PROTEIN-RELATED"/>
    <property type="match status" value="1"/>
</dbReference>
<dbReference type="PRINTS" id="PR00260">
    <property type="entry name" value="CHEMTRNSDUCR"/>
</dbReference>
<dbReference type="AlphaFoldDB" id="A0A3B1A1S3"/>
<sequence>MGKGINNRLASGLDMRAKLVLGAVVTMGVVIATDMVSSAWTSYHLYIAVSAGLITLLITVMWSTSPWSKQKTRLNDYFESQGELAEKISESELMMAVIEAITNPVNELDDQMVAFATNVNETANSMSNSVALTNQGVTHQKSEAADLNHALDTMLSSSESVSKNARDATEAATAADSSARQGVETLDQATQAINSLASQVDKSSAVIQELAEDSVSIGAILDTIKGIAEQTNLLALNAAIEAARAGEQGRGFAVVADEVRALASRTHESTQEIETMIQKLQLAAKTAVSSMDGGQETAQTAVEQLSHATQSLTEITAAVESIRSMNSTISESADQQVSLTQDVQSKVEVIDDVCELTIETLEGLNSLSENLETLSSSIQDTG</sequence>
<evidence type="ECO:0000313" key="5">
    <source>
        <dbReference type="EMBL" id="VAW98001.1"/>
    </source>
</evidence>
<dbReference type="Gene3D" id="1.10.287.950">
    <property type="entry name" value="Methyl-accepting chemotaxis protein"/>
    <property type="match status" value="1"/>
</dbReference>
<dbReference type="PANTHER" id="PTHR32089">
    <property type="entry name" value="METHYL-ACCEPTING CHEMOTAXIS PROTEIN MCPB"/>
    <property type="match status" value="1"/>
</dbReference>
<dbReference type="InterPro" id="IPR004089">
    <property type="entry name" value="MCPsignal_dom"/>
</dbReference>
<keyword evidence="3" id="KW-1133">Transmembrane helix</keyword>
<dbReference type="EMBL" id="UOFR01000056">
    <property type="protein sequence ID" value="VAW98001.1"/>
    <property type="molecule type" value="Genomic_DNA"/>
</dbReference>
<organism evidence="5">
    <name type="scientific">hydrothermal vent metagenome</name>
    <dbReference type="NCBI Taxonomy" id="652676"/>
    <lineage>
        <taxon>unclassified sequences</taxon>
        <taxon>metagenomes</taxon>
        <taxon>ecological metagenomes</taxon>
    </lineage>
</organism>
<feature type="transmembrane region" description="Helical" evidence="3">
    <location>
        <begin position="20"/>
        <end position="37"/>
    </location>
</feature>
<comment type="similarity">
    <text evidence="2">Belongs to the methyl-accepting chemotaxis (MCP) protein family.</text>
</comment>
<dbReference type="GO" id="GO:0007165">
    <property type="term" value="P:signal transduction"/>
    <property type="evidence" value="ECO:0007669"/>
    <property type="project" value="UniProtKB-KW"/>
</dbReference>
<feature type="domain" description="Methyl-accepting transducer" evidence="4">
    <location>
        <begin position="115"/>
        <end position="351"/>
    </location>
</feature>
<reference evidence="5" key="1">
    <citation type="submission" date="2018-06" db="EMBL/GenBank/DDBJ databases">
        <authorList>
            <person name="Zhirakovskaya E."/>
        </authorList>
    </citation>
    <scope>NUCLEOTIDE SEQUENCE</scope>
</reference>
<name>A0A3B1A1S3_9ZZZZ</name>
<dbReference type="SUPFAM" id="SSF58104">
    <property type="entry name" value="Methyl-accepting chemotaxis protein (MCP) signaling domain"/>
    <property type="match status" value="1"/>
</dbReference>
<feature type="transmembrane region" description="Helical" evidence="3">
    <location>
        <begin position="43"/>
        <end position="63"/>
    </location>
</feature>
<accession>A0A3B1A1S3</accession>
<keyword evidence="3" id="KW-0812">Transmembrane</keyword>
<evidence type="ECO:0000259" key="4">
    <source>
        <dbReference type="PROSITE" id="PS50111"/>
    </source>
</evidence>
<dbReference type="SMART" id="SM00283">
    <property type="entry name" value="MA"/>
    <property type="match status" value="1"/>
</dbReference>
<dbReference type="PROSITE" id="PS50111">
    <property type="entry name" value="CHEMOTAXIS_TRANSDUC_2"/>
    <property type="match status" value="1"/>
</dbReference>
<dbReference type="GO" id="GO:0016020">
    <property type="term" value="C:membrane"/>
    <property type="evidence" value="ECO:0007669"/>
    <property type="project" value="InterPro"/>
</dbReference>
<dbReference type="GO" id="GO:0006935">
    <property type="term" value="P:chemotaxis"/>
    <property type="evidence" value="ECO:0007669"/>
    <property type="project" value="InterPro"/>
</dbReference>
<protein>
    <submittedName>
        <fullName evidence="5">Methyl-accepting chemotaxis sensor/transducer protein</fullName>
    </submittedName>
</protein>
<evidence type="ECO:0000256" key="1">
    <source>
        <dbReference type="ARBA" id="ARBA00023224"/>
    </source>
</evidence>
<keyword evidence="3" id="KW-0472">Membrane</keyword>
<dbReference type="Pfam" id="PF00015">
    <property type="entry name" value="MCPsignal"/>
    <property type="match status" value="1"/>
</dbReference>